<sequence length="139" mass="16320">MKKNEENNYKGLTNNTAYKDQDNVQLMTYANLLTPRKKVKTTKSATYLPDIILDFNEESSRFISEYSPYNQKKRNKIININVKNGKKCNKKSGIFNIERERGIDINASKKSTRVPLEHWDEPEESDSREKFSTEMVDYK</sequence>
<keyword evidence="2" id="KW-1185">Reference proteome</keyword>
<name>A0ACC0K9U2_CHOFU</name>
<dbReference type="EMBL" id="CM046124">
    <property type="protein sequence ID" value="KAI8433030.1"/>
    <property type="molecule type" value="Genomic_DNA"/>
</dbReference>
<comment type="caution">
    <text evidence="1">The sequence shown here is derived from an EMBL/GenBank/DDBJ whole genome shotgun (WGS) entry which is preliminary data.</text>
</comment>
<evidence type="ECO:0000313" key="1">
    <source>
        <dbReference type="EMBL" id="KAI8433030.1"/>
    </source>
</evidence>
<reference evidence="1 2" key="1">
    <citation type="journal article" date="2022" name="Genome Biol. Evol.">
        <title>The Spruce Budworm Genome: Reconstructing the Evolutionary History of Antifreeze Proteins.</title>
        <authorList>
            <person name="Beliveau C."/>
            <person name="Gagne P."/>
            <person name="Picq S."/>
            <person name="Vernygora O."/>
            <person name="Keeling C.I."/>
            <person name="Pinkney K."/>
            <person name="Doucet D."/>
            <person name="Wen F."/>
            <person name="Johnston J.S."/>
            <person name="Maaroufi H."/>
            <person name="Boyle B."/>
            <person name="Laroche J."/>
            <person name="Dewar K."/>
            <person name="Juretic N."/>
            <person name="Blackburn G."/>
            <person name="Nisole A."/>
            <person name="Brunet B."/>
            <person name="Brandao M."/>
            <person name="Lumley L."/>
            <person name="Duan J."/>
            <person name="Quan G."/>
            <person name="Lucarotti C.J."/>
            <person name="Roe A.D."/>
            <person name="Sperling F.A.H."/>
            <person name="Levesque R.C."/>
            <person name="Cusson M."/>
        </authorList>
    </citation>
    <scope>NUCLEOTIDE SEQUENCE [LARGE SCALE GENOMIC DNA]</scope>
    <source>
        <strain evidence="1">Glfc:IPQL:Cfum</strain>
    </source>
</reference>
<evidence type="ECO:0000313" key="2">
    <source>
        <dbReference type="Proteomes" id="UP001064048"/>
    </source>
</evidence>
<proteinExistence type="predicted"/>
<protein>
    <submittedName>
        <fullName evidence="1">Uncharacterized protein</fullName>
    </submittedName>
</protein>
<dbReference type="Proteomes" id="UP001064048">
    <property type="component" value="Chromosome 24"/>
</dbReference>
<gene>
    <name evidence="1" type="ORF">MSG28_013899</name>
</gene>
<organism evidence="1 2">
    <name type="scientific">Choristoneura fumiferana</name>
    <name type="common">Spruce budworm moth</name>
    <name type="synonym">Archips fumiferana</name>
    <dbReference type="NCBI Taxonomy" id="7141"/>
    <lineage>
        <taxon>Eukaryota</taxon>
        <taxon>Metazoa</taxon>
        <taxon>Ecdysozoa</taxon>
        <taxon>Arthropoda</taxon>
        <taxon>Hexapoda</taxon>
        <taxon>Insecta</taxon>
        <taxon>Pterygota</taxon>
        <taxon>Neoptera</taxon>
        <taxon>Endopterygota</taxon>
        <taxon>Lepidoptera</taxon>
        <taxon>Glossata</taxon>
        <taxon>Ditrysia</taxon>
        <taxon>Tortricoidea</taxon>
        <taxon>Tortricidae</taxon>
        <taxon>Tortricinae</taxon>
        <taxon>Choristoneura</taxon>
    </lineage>
</organism>
<accession>A0ACC0K9U2</accession>